<dbReference type="Proteomes" id="UP000037269">
    <property type="component" value="Unassembled WGS sequence"/>
</dbReference>
<evidence type="ECO:0000313" key="3">
    <source>
        <dbReference type="EMBL" id="KON95939.1"/>
    </source>
</evidence>
<proteinExistence type="predicted"/>
<accession>A0A0D1WID0</accession>
<dbReference type="SUPFAM" id="SSF103481">
    <property type="entry name" value="Multidrug resistance efflux transporter EmrE"/>
    <property type="match status" value="1"/>
</dbReference>
<gene>
    <name evidence="3" type="ORF">AF333_11035</name>
    <name evidence="4" type="ORF">SAMN04487909_11334</name>
</gene>
<comment type="subcellular location">
    <subcellularLocation>
        <location evidence="1">Endomembrane system</location>
        <topology evidence="1">Multi-pass membrane protein</topology>
    </subcellularLocation>
</comment>
<reference evidence="4 6" key="2">
    <citation type="submission" date="2016-10" db="EMBL/GenBank/DDBJ databases">
        <authorList>
            <person name="de Groot N.N."/>
        </authorList>
    </citation>
    <scope>NUCLEOTIDE SEQUENCE [LARGE SCALE GENOMIC DNA]</scope>
    <source>
        <strain evidence="4 6">DSM 2895</strain>
    </source>
</reference>
<name>A0A0D1WID0_ANEMI</name>
<keyword evidence="2" id="KW-1133">Transmembrane helix</keyword>
<keyword evidence="5" id="KW-1185">Reference proteome</keyword>
<feature type="transmembrane region" description="Helical" evidence="2">
    <location>
        <begin position="40"/>
        <end position="61"/>
    </location>
</feature>
<evidence type="ECO:0008006" key="7">
    <source>
        <dbReference type="Google" id="ProtNLM"/>
    </source>
</evidence>
<dbReference type="InterPro" id="IPR037185">
    <property type="entry name" value="EmrE-like"/>
</dbReference>
<evidence type="ECO:0000313" key="6">
    <source>
        <dbReference type="Proteomes" id="UP000182836"/>
    </source>
</evidence>
<evidence type="ECO:0000313" key="5">
    <source>
        <dbReference type="Proteomes" id="UP000037269"/>
    </source>
</evidence>
<evidence type="ECO:0000256" key="1">
    <source>
        <dbReference type="ARBA" id="ARBA00004127"/>
    </source>
</evidence>
<dbReference type="Proteomes" id="UP000182836">
    <property type="component" value="Unassembled WGS sequence"/>
</dbReference>
<keyword evidence="2" id="KW-0812">Transmembrane</keyword>
<evidence type="ECO:0000256" key="2">
    <source>
        <dbReference type="SAM" id="Phobius"/>
    </source>
</evidence>
<dbReference type="EMBL" id="FNED01000013">
    <property type="protein sequence ID" value="SDJ17505.1"/>
    <property type="molecule type" value="Genomic_DNA"/>
</dbReference>
<evidence type="ECO:0000313" key="4">
    <source>
        <dbReference type="EMBL" id="SDJ17505.1"/>
    </source>
</evidence>
<protein>
    <recommendedName>
        <fullName evidence="7">EamA-like transporter family protein</fullName>
    </recommendedName>
</protein>
<sequence>MLLWFYLLKQDAVRANNWLFMTPIFGYIVAAIFLNESITIFDVTATVFVITGLLLSGNIAIHPISIVLSNSKEGRVSPHIHKVKKFVEFL</sequence>
<dbReference type="EMBL" id="LGUG01000004">
    <property type="protein sequence ID" value="KON95939.1"/>
    <property type="molecule type" value="Genomic_DNA"/>
</dbReference>
<keyword evidence="2" id="KW-0472">Membrane</keyword>
<reference evidence="3 5" key="1">
    <citation type="submission" date="2015-07" db="EMBL/GenBank/DDBJ databases">
        <title>Fjat-14205 dsm 2895.</title>
        <authorList>
            <person name="Liu B."/>
            <person name="Wang J."/>
            <person name="Zhu Y."/>
            <person name="Liu G."/>
            <person name="Chen Q."/>
            <person name="Chen Z."/>
            <person name="Lan J."/>
            <person name="Che J."/>
            <person name="Ge C."/>
            <person name="Shi H."/>
            <person name="Pan Z."/>
            <person name="Liu X."/>
        </authorList>
    </citation>
    <scope>NUCLEOTIDE SEQUENCE [LARGE SCALE GENOMIC DNA]</scope>
    <source>
        <strain evidence="3 5">DSM 2895</strain>
    </source>
</reference>
<dbReference type="PATRIC" id="fig|47500.12.peg.6351"/>
<dbReference type="AlphaFoldDB" id="A0A0D1WID0"/>
<feature type="transmembrane region" description="Helical" evidence="2">
    <location>
        <begin position="12"/>
        <end position="34"/>
    </location>
</feature>
<organism evidence="3 5">
    <name type="scientific">Aneurinibacillus migulanus</name>
    <name type="common">Bacillus migulanus</name>
    <dbReference type="NCBI Taxonomy" id="47500"/>
    <lineage>
        <taxon>Bacteria</taxon>
        <taxon>Bacillati</taxon>
        <taxon>Bacillota</taxon>
        <taxon>Bacilli</taxon>
        <taxon>Bacillales</taxon>
        <taxon>Paenibacillaceae</taxon>
        <taxon>Aneurinibacillus group</taxon>
        <taxon>Aneurinibacillus</taxon>
    </lineage>
</organism>